<dbReference type="EMBL" id="WJQU01000001">
    <property type="protein sequence ID" value="KAJ6646075.1"/>
    <property type="molecule type" value="Genomic_DNA"/>
</dbReference>
<reference evidence="1" key="1">
    <citation type="submission" date="2022-07" db="EMBL/GenBank/DDBJ databases">
        <authorList>
            <person name="Trinca V."/>
            <person name="Uliana J.V.C."/>
            <person name="Torres T.T."/>
            <person name="Ward R.J."/>
            <person name="Monesi N."/>
        </authorList>
    </citation>
    <scope>NUCLEOTIDE SEQUENCE</scope>
    <source>
        <strain evidence="1">HSMRA1968</strain>
        <tissue evidence="1">Whole embryos</tissue>
    </source>
</reference>
<proteinExistence type="predicted"/>
<evidence type="ECO:0000313" key="1">
    <source>
        <dbReference type="EMBL" id="KAJ6646075.1"/>
    </source>
</evidence>
<protein>
    <submittedName>
        <fullName evidence="1">Uncharacterized protein</fullName>
    </submittedName>
</protein>
<sequence length="57" mass="6420">MEAGRIAVTITMNTDRTPTNIAWLRTINLSSRLYSTAVKLPLKHPFIHVVSHLKAFS</sequence>
<accession>A0A9Q0S7D8</accession>
<dbReference type="Proteomes" id="UP001151699">
    <property type="component" value="Chromosome A"/>
</dbReference>
<gene>
    <name evidence="1" type="ORF">Bhyg_01285</name>
</gene>
<organism evidence="1 2">
    <name type="scientific">Pseudolycoriella hygida</name>
    <dbReference type="NCBI Taxonomy" id="35572"/>
    <lineage>
        <taxon>Eukaryota</taxon>
        <taxon>Metazoa</taxon>
        <taxon>Ecdysozoa</taxon>
        <taxon>Arthropoda</taxon>
        <taxon>Hexapoda</taxon>
        <taxon>Insecta</taxon>
        <taxon>Pterygota</taxon>
        <taxon>Neoptera</taxon>
        <taxon>Endopterygota</taxon>
        <taxon>Diptera</taxon>
        <taxon>Nematocera</taxon>
        <taxon>Sciaroidea</taxon>
        <taxon>Sciaridae</taxon>
        <taxon>Pseudolycoriella</taxon>
    </lineage>
</organism>
<dbReference type="AlphaFoldDB" id="A0A9Q0S7D8"/>
<evidence type="ECO:0000313" key="2">
    <source>
        <dbReference type="Proteomes" id="UP001151699"/>
    </source>
</evidence>
<comment type="caution">
    <text evidence="1">The sequence shown here is derived from an EMBL/GenBank/DDBJ whole genome shotgun (WGS) entry which is preliminary data.</text>
</comment>
<name>A0A9Q0S7D8_9DIPT</name>
<keyword evidence="2" id="KW-1185">Reference proteome</keyword>